<protein>
    <submittedName>
        <fullName evidence="2">Ovule protein</fullName>
    </submittedName>
</protein>
<organism evidence="1 2">
    <name type="scientific">Strongyloides venezuelensis</name>
    <name type="common">Threadworm</name>
    <dbReference type="NCBI Taxonomy" id="75913"/>
    <lineage>
        <taxon>Eukaryota</taxon>
        <taxon>Metazoa</taxon>
        <taxon>Ecdysozoa</taxon>
        <taxon>Nematoda</taxon>
        <taxon>Chromadorea</taxon>
        <taxon>Rhabditida</taxon>
        <taxon>Tylenchina</taxon>
        <taxon>Panagrolaimomorpha</taxon>
        <taxon>Strongyloidoidea</taxon>
        <taxon>Strongyloididae</taxon>
        <taxon>Strongyloides</taxon>
    </lineage>
</organism>
<reference evidence="1" key="1">
    <citation type="submission" date="2014-07" db="EMBL/GenBank/DDBJ databases">
        <authorList>
            <person name="Martin A.A"/>
            <person name="De Silva N."/>
        </authorList>
    </citation>
    <scope>NUCLEOTIDE SEQUENCE</scope>
</reference>
<reference evidence="2" key="2">
    <citation type="submission" date="2015-08" db="UniProtKB">
        <authorList>
            <consortium name="WormBaseParasite"/>
        </authorList>
    </citation>
    <scope>IDENTIFICATION</scope>
</reference>
<proteinExistence type="predicted"/>
<evidence type="ECO:0000313" key="2">
    <source>
        <dbReference type="WBParaSite" id="SVE_0000572950.1"/>
    </source>
</evidence>
<dbReference type="AlphaFoldDB" id="A0A0K0ETX4"/>
<evidence type="ECO:0000313" key="1">
    <source>
        <dbReference type="Proteomes" id="UP000035680"/>
    </source>
</evidence>
<name>A0A0K0ETX4_STRVS</name>
<accession>A0A0K0ETX4</accession>
<keyword evidence="1" id="KW-1185">Reference proteome</keyword>
<dbReference type="Proteomes" id="UP000035680">
    <property type="component" value="Unassembled WGS sequence"/>
</dbReference>
<sequence length="100" mass="11236">MNRNKCREISLSARSRINRKIHKISTISAPQIKRRGGSFSARSLLDNQNDLVSLLSATSLSRRPSFAVPAPKLTVNGNIYKKRQSSSISFSHFSHRHSVM</sequence>
<dbReference type="WBParaSite" id="SVE_0000572950.1">
    <property type="protein sequence ID" value="SVE_0000572950.1"/>
    <property type="gene ID" value="SVE_0000572950"/>
</dbReference>